<keyword evidence="1" id="KW-0732">Signal</keyword>
<sequence>MKKQVFFLLIGMMFSFSSAFADVAVQYKVSRTHGLIKFVMAVSGEPNISDNIKLSLERSKFKDSPKVLEALKKIESIQNDLHAGIEYESEKSLQRRGSMDVVTFINIQSIFASSIDDLSTRVMGMMPMATHAVYFSALKEIDPIYEELYWRKSSQTLYGMQSHLESIARRVKLSDMFKKTEKFYEASWPAETPFIIGLYPILRVDNYDRNATTSQSLGNIEEHGVMVGGKRKDSGDFGVVFHELCHSVYGAQSPETMAKWENYFSASKSPYRLYTSIWLNETLATVLGNGWAYFLENKVLEKDNWYNHPIIDKFAQALYPKTLEYLDAGKSLDQEFAEHMITKFAELFPDSIYDYSNILNRIVIASDGEVANQRDFIRLLRKNFSIAGIGVSSPLTNKATIASIKTKPNFSVMFIFSGNSRENLKKALAQLPELGTQSKMFLNMKPRQIFSYQDTTARSITLIRVEKPQDLRDVVDHMKKNKINPVHPLTSF</sequence>
<dbReference type="AlphaFoldDB" id="A0A150WN63"/>
<dbReference type="RefSeq" id="WP_061833462.1">
    <property type="nucleotide sequence ID" value="NZ_LUKE01000001.1"/>
</dbReference>
<comment type="caution">
    <text evidence="2">The sequence shown here is derived from an EMBL/GenBank/DDBJ whole genome shotgun (WGS) entry which is preliminary data.</text>
</comment>
<keyword evidence="3" id="KW-1185">Reference proteome</keyword>
<reference evidence="2 3" key="1">
    <citation type="submission" date="2016-03" db="EMBL/GenBank/DDBJ databases">
        <authorList>
            <person name="Ploux O."/>
        </authorList>
    </citation>
    <scope>NUCLEOTIDE SEQUENCE [LARGE SCALE GENOMIC DNA]</scope>
    <source>
        <strain evidence="2 3">R0</strain>
    </source>
</reference>
<accession>A0A150WN63</accession>
<dbReference type="Proteomes" id="UP000075320">
    <property type="component" value="Unassembled WGS sequence"/>
</dbReference>
<organism evidence="2 3">
    <name type="scientific">Bdellovibrio bacteriovorus</name>
    <dbReference type="NCBI Taxonomy" id="959"/>
    <lineage>
        <taxon>Bacteria</taxon>
        <taxon>Pseudomonadati</taxon>
        <taxon>Bdellovibrionota</taxon>
        <taxon>Bdellovibrionia</taxon>
        <taxon>Bdellovibrionales</taxon>
        <taxon>Pseudobdellovibrionaceae</taxon>
        <taxon>Bdellovibrio</taxon>
    </lineage>
</organism>
<gene>
    <name evidence="2" type="ORF">AZI86_02170</name>
</gene>
<evidence type="ECO:0000313" key="2">
    <source>
        <dbReference type="EMBL" id="KYG65902.1"/>
    </source>
</evidence>
<evidence type="ECO:0000256" key="1">
    <source>
        <dbReference type="SAM" id="SignalP"/>
    </source>
</evidence>
<feature type="chain" id="PRO_5007573366" evidence="1">
    <location>
        <begin position="22"/>
        <end position="492"/>
    </location>
</feature>
<evidence type="ECO:0000313" key="3">
    <source>
        <dbReference type="Proteomes" id="UP000075320"/>
    </source>
</evidence>
<protein>
    <submittedName>
        <fullName evidence="2">Uncharacterized protein</fullName>
    </submittedName>
</protein>
<dbReference type="OrthoDB" id="8834965at2"/>
<feature type="signal peptide" evidence="1">
    <location>
        <begin position="1"/>
        <end position="21"/>
    </location>
</feature>
<dbReference type="EMBL" id="LUKE01000001">
    <property type="protein sequence ID" value="KYG65902.1"/>
    <property type="molecule type" value="Genomic_DNA"/>
</dbReference>
<name>A0A150WN63_BDEBC</name>
<proteinExistence type="predicted"/>